<evidence type="ECO:0000313" key="2">
    <source>
        <dbReference type="Proteomes" id="UP000288603"/>
    </source>
</evidence>
<dbReference type="OrthoDB" id="5517693at2"/>
<evidence type="ECO:0000313" key="1">
    <source>
        <dbReference type="EMBL" id="RWZ68508.1"/>
    </source>
</evidence>
<proteinExistence type="predicted"/>
<evidence type="ECO:0008006" key="3">
    <source>
        <dbReference type="Google" id="ProtNLM"/>
    </source>
</evidence>
<comment type="caution">
    <text evidence="1">The sequence shown here is derived from an EMBL/GenBank/DDBJ whole genome shotgun (WGS) entry which is preliminary data.</text>
</comment>
<accession>A0A3S4BE18</accession>
<dbReference type="AlphaFoldDB" id="A0A3S4BE18"/>
<gene>
    <name evidence="1" type="ORF">ELQ92_04675</name>
</gene>
<protein>
    <recommendedName>
        <fullName evidence="3">AbiEi antitoxin C-terminal domain-containing protein</fullName>
    </recommendedName>
</protein>
<keyword evidence="2" id="KW-1185">Reference proteome</keyword>
<dbReference type="Proteomes" id="UP000288603">
    <property type="component" value="Unassembled WGS sequence"/>
</dbReference>
<dbReference type="EMBL" id="RZNC01000001">
    <property type="protein sequence ID" value="RWZ68508.1"/>
    <property type="molecule type" value="Genomic_DNA"/>
</dbReference>
<organism evidence="1 2">
    <name type="scientific">Labedella populi</name>
    <dbReference type="NCBI Taxonomy" id="2498850"/>
    <lineage>
        <taxon>Bacteria</taxon>
        <taxon>Bacillati</taxon>
        <taxon>Actinomycetota</taxon>
        <taxon>Actinomycetes</taxon>
        <taxon>Micrococcales</taxon>
        <taxon>Microbacteriaceae</taxon>
        <taxon>Labedella</taxon>
    </lineage>
</organism>
<name>A0A3S4BE18_9MICO</name>
<reference evidence="1 2" key="1">
    <citation type="submission" date="2018-12" db="EMBL/GenBank/DDBJ databases">
        <authorList>
            <person name="Li F."/>
        </authorList>
    </citation>
    <scope>NUCLEOTIDE SEQUENCE [LARGE SCALE GENOMIC DNA]</scope>
    <source>
        <strain evidence="1 2">8H24J-4-2</strain>
    </source>
</reference>
<sequence>MEDDSLITRRRDRIARGDSISDLDRSLRKGDLLSVAPGAYVDSRVWRELPPLRRHRLRVLASLERLHSDPTLSHFSAAAYWGLNIWQRWPATVDILVDNRAARSSGAFRRHTGNADRHETVHTGDFSVTTVAQTAVDIALIVPFAEAVVTMDSALYAGRDGGPATTRDELREAAGRMQGVPGSRRAAAAVAFATPLADSPLESFSRVRIMEAGFAEPELQKEFRGPDSFRAKVDFWWPDYGVIGEADGRIKYGAAPSPDGEDARQAVIAEKNRENVLRRMSVGFARWEHRDVTGVGRLAAILRQAGLPTVRRSPS</sequence>
<dbReference type="RefSeq" id="WP_128497775.1">
    <property type="nucleotide sequence ID" value="NZ_RZNC01000001.1"/>
</dbReference>